<dbReference type="EMBL" id="CAEZSN010000045">
    <property type="protein sequence ID" value="CAB4541208.1"/>
    <property type="molecule type" value="Genomic_DNA"/>
</dbReference>
<dbReference type="AlphaFoldDB" id="A0A6J6BST2"/>
<name>A0A6J6BST2_9ZZZZ</name>
<accession>A0A6J6BST2</accession>
<organism evidence="1">
    <name type="scientific">freshwater metagenome</name>
    <dbReference type="NCBI Taxonomy" id="449393"/>
    <lineage>
        <taxon>unclassified sequences</taxon>
        <taxon>metagenomes</taxon>
        <taxon>ecological metagenomes</taxon>
    </lineage>
</organism>
<gene>
    <name evidence="1" type="ORF">UFOPK1433_00511</name>
</gene>
<reference evidence="1" key="1">
    <citation type="submission" date="2020-05" db="EMBL/GenBank/DDBJ databases">
        <authorList>
            <person name="Chiriac C."/>
            <person name="Salcher M."/>
            <person name="Ghai R."/>
            <person name="Kavagutti S V."/>
        </authorList>
    </citation>
    <scope>NUCLEOTIDE SEQUENCE</scope>
</reference>
<evidence type="ECO:0000313" key="1">
    <source>
        <dbReference type="EMBL" id="CAB4541208.1"/>
    </source>
</evidence>
<sequence length="55" mass="5992">MSVEVNETRQQHETVAVNKFTVLLAANRSDAIAANCHIDLATIGKAYVLQSKAHL</sequence>
<proteinExistence type="predicted"/>
<protein>
    <submittedName>
        <fullName evidence="1">Unannotated protein</fullName>
    </submittedName>
</protein>